<reference evidence="3" key="1">
    <citation type="submission" date="2023-03" db="EMBL/GenBank/DDBJ databases">
        <title>Massive genome expansion in bonnet fungi (Mycena s.s.) driven by repeated elements and novel gene families across ecological guilds.</title>
        <authorList>
            <consortium name="Lawrence Berkeley National Laboratory"/>
            <person name="Harder C.B."/>
            <person name="Miyauchi S."/>
            <person name="Viragh M."/>
            <person name="Kuo A."/>
            <person name="Thoen E."/>
            <person name="Andreopoulos B."/>
            <person name="Lu D."/>
            <person name="Skrede I."/>
            <person name="Drula E."/>
            <person name="Henrissat B."/>
            <person name="Morin E."/>
            <person name="Kohler A."/>
            <person name="Barry K."/>
            <person name="LaButti K."/>
            <person name="Morin E."/>
            <person name="Salamov A."/>
            <person name="Lipzen A."/>
            <person name="Mereny Z."/>
            <person name="Hegedus B."/>
            <person name="Baldrian P."/>
            <person name="Stursova M."/>
            <person name="Weitz H."/>
            <person name="Taylor A."/>
            <person name="Grigoriev I.V."/>
            <person name="Nagy L.G."/>
            <person name="Martin F."/>
            <person name="Kauserud H."/>
        </authorList>
    </citation>
    <scope>NUCLEOTIDE SEQUENCE</scope>
    <source>
        <strain evidence="3">CBHHK067</strain>
    </source>
</reference>
<keyword evidence="2" id="KW-0732">Signal</keyword>
<proteinExistence type="predicted"/>
<comment type="caution">
    <text evidence="3">The sequence shown here is derived from an EMBL/GenBank/DDBJ whole genome shotgun (WGS) entry which is preliminary data.</text>
</comment>
<keyword evidence="4" id="KW-1185">Reference proteome</keyword>
<dbReference type="AlphaFoldDB" id="A0AAD7GHA3"/>
<feature type="region of interest" description="Disordered" evidence="1">
    <location>
        <begin position="39"/>
        <end position="62"/>
    </location>
</feature>
<evidence type="ECO:0000256" key="1">
    <source>
        <dbReference type="SAM" id="MobiDB-lite"/>
    </source>
</evidence>
<sequence>MDLKFLTVLLTDFIPAAADYLHHAWELRRSLDEVEDMVRENTDGDFTEPSTEWGDADATRDP</sequence>
<name>A0AAD7GHA3_MYCRO</name>
<evidence type="ECO:0000256" key="2">
    <source>
        <dbReference type="SAM" id="SignalP"/>
    </source>
</evidence>
<feature type="chain" id="PRO_5042223405" evidence="2">
    <location>
        <begin position="19"/>
        <end position="62"/>
    </location>
</feature>
<evidence type="ECO:0000313" key="4">
    <source>
        <dbReference type="Proteomes" id="UP001221757"/>
    </source>
</evidence>
<accession>A0AAD7GHA3</accession>
<dbReference type="Proteomes" id="UP001221757">
    <property type="component" value="Unassembled WGS sequence"/>
</dbReference>
<organism evidence="3 4">
    <name type="scientific">Mycena rosella</name>
    <name type="common">Pink bonnet</name>
    <name type="synonym">Agaricus rosellus</name>
    <dbReference type="NCBI Taxonomy" id="1033263"/>
    <lineage>
        <taxon>Eukaryota</taxon>
        <taxon>Fungi</taxon>
        <taxon>Dikarya</taxon>
        <taxon>Basidiomycota</taxon>
        <taxon>Agaricomycotina</taxon>
        <taxon>Agaricomycetes</taxon>
        <taxon>Agaricomycetidae</taxon>
        <taxon>Agaricales</taxon>
        <taxon>Marasmiineae</taxon>
        <taxon>Mycenaceae</taxon>
        <taxon>Mycena</taxon>
    </lineage>
</organism>
<feature type="signal peptide" evidence="2">
    <location>
        <begin position="1"/>
        <end position="18"/>
    </location>
</feature>
<dbReference type="EMBL" id="JARKIE010000083">
    <property type="protein sequence ID" value="KAJ7687957.1"/>
    <property type="molecule type" value="Genomic_DNA"/>
</dbReference>
<evidence type="ECO:0000313" key="3">
    <source>
        <dbReference type="EMBL" id="KAJ7687957.1"/>
    </source>
</evidence>
<feature type="non-terminal residue" evidence="3">
    <location>
        <position position="62"/>
    </location>
</feature>
<protein>
    <submittedName>
        <fullName evidence="3">Uncharacterized protein</fullName>
    </submittedName>
</protein>
<gene>
    <name evidence="3" type="ORF">B0H17DRAFT_1069316</name>
</gene>